<proteinExistence type="predicted"/>
<evidence type="ECO:0000256" key="1">
    <source>
        <dbReference type="SAM" id="MobiDB-lite"/>
    </source>
</evidence>
<dbReference type="Proteomes" id="UP000762676">
    <property type="component" value="Unassembled WGS sequence"/>
</dbReference>
<protein>
    <submittedName>
        <fullName evidence="2">Uncharacterized protein</fullName>
    </submittedName>
</protein>
<accession>A0AAV4FMB3</accession>
<feature type="compositionally biased region" description="Low complexity" evidence="1">
    <location>
        <begin position="1"/>
        <end position="29"/>
    </location>
</feature>
<comment type="caution">
    <text evidence="2">The sequence shown here is derived from an EMBL/GenBank/DDBJ whole genome shotgun (WGS) entry which is preliminary data.</text>
</comment>
<keyword evidence="3" id="KW-1185">Reference proteome</keyword>
<dbReference type="AlphaFoldDB" id="A0AAV4FMB3"/>
<reference evidence="2 3" key="1">
    <citation type="journal article" date="2021" name="Elife">
        <title>Chloroplast acquisition without the gene transfer in kleptoplastic sea slugs, Plakobranchus ocellatus.</title>
        <authorList>
            <person name="Maeda T."/>
            <person name="Takahashi S."/>
            <person name="Yoshida T."/>
            <person name="Shimamura S."/>
            <person name="Takaki Y."/>
            <person name="Nagai Y."/>
            <person name="Toyoda A."/>
            <person name="Suzuki Y."/>
            <person name="Arimoto A."/>
            <person name="Ishii H."/>
            <person name="Satoh N."/>
            <person name="Nishiyama T."/>
            <person name="Hasebe M."/>
            <person name="Maruyama T."/>
            <person name="Minagawa J."/>
            <person name="Obokata J."/>
            <person name="Shigenobu S."/>
        </authorList>
    </citation>
    <scope>NUCLEOTIDE SEQUENCE [LARGE SCALE GENOMIC DNA]</scope>
</reference>
<name>A0AAV4FMB3_9GAST</name>
<organism evidence="2 3">
    <name type="scientific">Elysia marginata</name>
    <dbReference type="NCBI Taxonomy" id="1093978"/>
    <lineage>
        <taxon>Eukaryota</taxon>
        <taxon>Metazoa</taxon>
        <taxon>Spiralia</taxon>
        <taxon>Lophotrochozoa</taxon>
        <taxon>Mollusca</taxon>
        <taxon>Gastropoda</taxon>
        <taxon>Heterobranchia</taxon>
        <taxon>Euthyneura</taxon>
        <taxon>Panpulmonata</taxon>
        <taxon>Sacoglossa</taxon>
        <taxon>Placobranchoidea</taxon>
        <taxon>Plakobranchidae</taxon>
        <taxon>Elysia</taxon>
    </lineage>
</organism>
<gene>
    <name evidence="2" type="ORF">ElyMa_003884400</name>
</gene>
<feature type="region of interest" description="Disordered" evidence="1">
    <location>
        <begin position="1"/>
        <end position="43"/>
    </location>
</feature>
<dbReference type="EMBL" id="BMAT01007923">
    <property type="protein sequence ID" value="GFR74161.1"/>
    <property type="molecule type" value="Genomic_DNA"/>
</dbReference>
<evidence type="ECO:0000313" key="2">
    <source>
        <dbReference type="EMBL" id="GFR74161.1"/>
    </source>
</evidence>
<evidence type="ECO:0000313" key="3">
    <source>
        <dbReference type="Proteomes" id="UP000762676"/>
    </source>
</evidence>
<sequence length="85" mass="9502">MNNNNNNNNNSNNSSRSNNNITSTTINNNNDKKRANKSLSRSRAFCSNRFDLTVVTNSVNKSTLFPRYLTSAQESRVTNQSQEGA</sequence>